<dbReference type="Proteomes" id="UP000094296">
    <property type="component" value="Unassembled WGS sequence"/>
</dbReference>
<dbReference type="OrthoDB" id="5419426at2"/>
<evidence type="ECO:0008006" key="6">
    <source>
        <dbReference type="Google" id="ProtNLM"/>
    </source>
</evidence>
<dbReference type="InterPro" id="IPR000182">
    <property type="entry name" value="GNAT_dom"/>
</dbReference>
<dbReference type="InterPro" id="IPR036388">
    <property type="entry name" value="WH-like_DNA-bd_sf"/>
</dbReference>
<protein>
    <recommendedName>
        <fullName evidence="6">MarR family transcriptional regulator</fullName>
    </recommendedName>
</protein>
<dbReference type="AlphaFoldDB" id="A0A1E5G4N6"/>
<comment type="caution">
    <text evidence="4">The sequence shown here is derived from an EMBL/GenBank/DDBJ whole genome shotgun (WGS) entry which is preliminary data.</text>
</comment>
<dbReference type="GO" id="GO:0003700">
    <property type="term" value="F:DNA-binding transcription factor activity"/>
    <property type="evidence" value="ECO:0007669"/>
    <property type="project" value="InterPro"/>
</dbReference>
<dbReference type="Pfam" id="PF01047">
    <property type="entry name" value="MarR"/>
    <property type="match status" value="1"/>
</dbReference>
<keyword evidence="5" id="KW-1185">Reference proteome</keyword>
<dbReference type="SUPFAM" id="SSF55729">
    <property type="entry name" value="Acyl-CoA N-acyltransferases (Nat)"/>
    <property type="match status" value="1"/>
</dbReference>
<dbReference type="Gene3D" id="1.10.10.10">
    <property type="entry name" value="Winged helix-like DNA-binding domain superfamily/Winged helix DNA-binding domain"/>
    <property type="match status" value="1"/>
</dbReference>
<accession>A0A1E5G4N6</accession>
<evidence type="ECO:0000259" key="2">
    <source>
        <dbReference type="PROSITE" id="PS50995"/>
    </source>
</evidence>
<dbReference type="InterPro" id="IPR000835">
    <property type="entry name" value="HTH_MarR-typ"/>
</dbReference>
<dbReference type="PROSITE" id="PS50995">
    <property type="entry name" value="HTH_MARR_2"/>
    <property type="match status" value="1"/>
</dbReference>
<dbReference type="PANTHER" id="PTHR13947:SF37">
    <property type="entry name" value="LD18367P"/>
    <property type="match status" value="1"/>
</dbReference>
<dbReference type="Gene3D" id="3.40.630.30">
    <property type="match status" value="1"/>
</dbReference>
<dbReference type="PANTHER" id="PTHR13947">
    <property type="entry name" value="GNAT FAMILY N-ACETYLTRANSFERASE"/>
    <property type="match status" value="1"/>
</dbReference>
<gene>
    <name evidence="4" type="ORF">BHF68_00130</name>
</gene>
<feature type="domain" description="N-acetyltransferase" evidence="3">
    <location>
        <begin position="159"/>
        <end position="315"/>
    </location>
</feature>
<evidence type="ECO:0000259" key="3">
    <source>
        <dbReference type="PROSITE" id="PS51186"/>
    </source>
</evidence>
<evidence type="ECO:0000313" key="4">
    <source>
        <dbReference type="EMBL" id="OEF98136.1"/>
    </source>
</evidence>
<dbReference type="Pfam" id="PF00583">
    <property type="entry name" value="Acetyltransf_1"/>
    <property type="match status" value="1"/>
</dbReference>
<dbReference type="SMART" id="SM00347">
    <property type="entry name" value="HTH_MARR"/>
    <property type="match status" value="1"/>
</dbReference>
<organism evidence="4 5">
    <name type="scientific">Desulfuribacillus alkaliarsenatis</name>
    <dbReference type="NCBI Taxonomy" id="766136"/>
    <lineage>
        <taxon>Bacteria</taxon>
        <taxon>Bacillati</taxon>
        <taxon>Bacillota</taxon>
        <taxon>Desulfuribacillia</taxon>
        <taxon>Desulfuribacillales</taxon>
        <taxon>Desulfuribacillaceae</taxon>
        <taxon>Desulfuribacillus</taxon>
    </lineage>
</organism>
<dbReference type="EMBL" id="MIJE01000001">
    <property type="protein sequence ID" value="OEF98136.1"/>
    <property type="molecule type" value="Genomic_DNA"/>
</dbReference>
<evidence type="ECO:0000256" key="1">
    <source>
        <dbReference type="ARBA" id="ARBA00022679"/>
    </source>
</evidence>
<sequence length="316" mass="36761">MKEQGRIVKHEHGIETNVIDDIRGFNRFYTDVLGLLNRHVLDSEYSLTESRILYEINKHPLCTANQLMSKLNLDRGHLSRILKQFHKQGLIAKHSSTTDGRKVNLKLTEIGKDILASLETSSSSQVQKLINHLTRAEQRSLAKSMRQIRSALLDGVEPITIRFFKDSNDIDYIVDKHRDIYGKEYGLGSEFISYVEKYIRQFQQTHNKEKEAVWIAETNSKVVGAIAAVMVDDSTVQLRWFLLEPEVRGRGLGQRLMNVAIEFCRDKGYEHAFLWTLDKLDTARHLYRKYGFTITETKENNTWAKNFTEERWDIKL</sequence>
<keyword evidence="1" id="KW-0808">Transferase</keyword>
<dbReference type="InterPro" id="IPR011991">
    <property type="entry name" value="ArsR-like_HTH"/>
</dbReference>
<dbReference type="PROSITE" id="PS51186">
    <property type="entry name" value="GNAT"/>
    <property type="match status" value="1"/>
</dbReference>
<dbReference type="InterPro" id="IPR036390">
    <property type="entry name" value="WH_DNA-bd_sf"/>
</dbReference>
<dbReference type="STRING" id="766136.BHF68_00130"/>
<dbReference type="InterPro" id="IPR050769">
    <property type="entry name" value="NAT_camello-type"/>
</dbReference>
<dbReference type="PRINTS" id="PR00598">
    <property type="entry name" value="HTHMARR"/>
</dbReference>
<dbReference type="RefSeq" id="WP_069641628.1">
    <property type="nucleotide sequence ID" value="NZ_MIJE01000001.1"/>
</dbReference>
<proteinExistence type="predicted"/>
<dbReference type="CDD" id="cd00090">
    <property type="entry name" value="HTH_ARSR"/>
    <property type="match status" value="1"/>
</dbReference>
<feature type="domain" description="HTH marR-type" evidence="2">
    <location>
        <begin position="15"/>
        <end position="150"/>
    </location>
</feature>
<name>A0A1E5G4N6_9FIRM</name>
<reference evidence="4 5" key="1">
    <citation type="submission" date="2016-09" db="EMBL/GenBank/DDBJ databases">
        <title>Draft genome sequence for the type strain of Desulfuribacillus alkaliarsenatis AHT28, an obligately anaerobic, sulfidogenic bacterium isolated from Russian soda lake sediments.</title>
        <authorList>
            <person name="Abin C.A."/>
            <person name="Hollibaugh J.T."/>
        </authorList>
    </citation>
    <scope>NUCLEOTIDE SEQUENCE [LARGE SCALE GENOMIC DNA]</scope>
    <source>
        <strain evidence="4 5">AHT28</strain>
    </source>
</reference>
<dbReference type="CDD" id="cd04301">
    <property type="entry name" value="NAT_SF"/>
    <property type="match status" value="1"/>
</dbReference>
<evidence type="ECO:0000313" key="5">
    <source>
        <dbReference type="Proteomes" id="UP000094296"/>
    </source>
</evidence>
<dbReference type="GO" id="GO:0008080">
    <property type="term" value="F:N-acetyltransferase activity"/>
    <property type="evidence" value="ECO:0007669"/>
    <property type="project" value="InterPro"/>
</dbReference>
<dbReference type="SUPFAM" id="SSF46785">
    <property type="entry name" value="Winged helix' DNA-binding domain"/>
    <property type="match status" value="1"/>
</dbReference>
<dbReference type="InterPro" id="IPR016181">
    <property type="entry name" value="Acyl_CoA_acyltransferase"/>
</dbReference>